<feature type="chain" id="PRO_5035679930" description="SGNH hydrolase-type esterase domain-containing protein" evidence="1">
    <location>
        <begin position="18"/>
        <end position="227"/>
    </location>
</feature>
<reference evidence="3" key="1">
    <citation type="submission" date="2020-11" db="EMBL/GenBank/DDBJ databases">
        <authorList>
            <person name="Tran Van P."/>
        </authorList>
    </citation>
    <scope>NUCLEOTIDE SEQUENCE</scope>
</reference>
<feature type="signal peptide" evidence="1">
    <location>
        <begin position="1"/>
        <end position="17"/>
    </location>
</feature>
<dbReference type="InterPro" id="IPR036514">
    <property type="entry name" value="SGNH_hydro_sf"/>
</dbReference>
<name>A0A7R9KL50_9ACAR</name>
<dbReference type="SUPFAM" id="SSF52266">
    <property type="entry name" value="SGNH hydrolase"/>
    <property type="match status" value="1"/>
</dbReference>
<dbReference type="PANTHER" id="PTHR30383">
    <property type="entry name" value="THIOESTERASE 1/PROTEASE 1/LYSOPHOSPHOLIPASE L1"/>
    <property type="match status" value="1"/>
</dbReference>
<dbReference type="Proteomes" id="UP000759131">
    <property type="component" value="Unassembled WGS sequence"/>
</dbReference>
<keyword evidence="1" id="KW-0732">Signal</keyword>
<evidence type="ECO:0000313" key="3">
    <source>
        <dbReference type="EMBL" id="CAD7623955.1"/>
    </source>
</evidence>
<evidence type="ECO:0000259" key="2">
    <source>
        <dbReference type="Pfam" id="PF13472"/>
    </source>
</evidence>
<dbReference type="AlphaFoldDB" id="A0A7R9KL50"/>
<dbReference type="EMBL" id="OC856574">
    <property type="protein sequence ID" value="CAD7623955.1"/>
    <property type="molecule type" value="Genomic_DNA"/>
</dbReference>
<sequence>MYFEIVLCIGLIGTGLSVPWEAAAKGGNWPETHQRLINQTVQHRTDIQLIFLGDSITARWANVGRDVWAQHYASRHAYNYGIEGDRTENVLYRIEDKEFDSINPKVLVMKIGTNNLGDCTAPEISIGIYEIIRHLRAKLPNTKLLLLGVLPRDGNFGLKVEEINKIIAKFDDKKHVFFLDMSKHFSTAPGKEIPDLYDHDKVHLVLKGYQVWQQAMEPLLKSLLGEK</sequence>
<dbReference type="Pfam" id="PF13472">
    <property type="entry name" value="Lipase_GDSL_2"/>
    <property type="match status" value="1"/>
</dbReference>
<organism evidence="3">
    <name type="scientific">Medioppia subpectinata</name>
    <dbReference type="NCBI Taxonomy" id="1979941"/>
    <lineage>
        <taxon>Eukaryota</taxon>
        <taxon>Metazoa</taxon>
        <taxon>Ecdysozoa</taxon>
        <taxon>Arthropoda</taxon>
        <taxon>Chelicerata</taxon>
        <taxon>Arachnida</taxon>
        <taxon>Acari</taxon>
        <taxon>Acariformes</taxon>
        <taxon>Sarcoptiformes</taxon>
        <taxon>Oribatida</taxon>
        <taxon>Brachypylina</taxon>
        <taxon>Oppioidea</taxon>
        <taxon>Oppiidae</taxon>
        <taxon>Medioppia</taxon>
    </lineage>
</organism>
<dbReference type="PANTHER" id="PTHR30383:SF32">
    <property type="entry name" value="SGNH-HYDROLASE"/>
    <property type="match status" value="1"/>
</dbReference>
<evidence type="ECO:0000313" key="4">
    <source>
        <dbReference type="Proteomes" id="UP000759131"/>
    </source>
</evidence>
<protein>
    <recommendedName>
        <fullName evidence="2">SGNH hydrolase-type esterase domain-containing protein</fullName>
    </recommendedName>
</protein>
<proteinExistence type="predicted"/>
<dbReference type="OrthoDB" id="505607at2759"/>
<keyword evidence="4" id="KW-1185">Reference proteome</keyword>
<dbReference type="GO" id="GO:0004622">
    <property type="term" value="F:phosphatidylcholine lysophospholipase activity"/>
    <property type="evidence" value="ECO:0007669"/>
    <property type="project" value="TreeGrafter"/>
</dbReference>
<feature type="domain" description="SGNH hydrolase-type esterase" evidence="2">
    <location>
        <begin position="51"/>
        <end position="211"/>
    </location>
</feature>
<dbReference type="Gene3D" id="3.40.50.1110">
    <property type="entry name" value="SGNH hydrolase"/>
    <property type="match status" value="1"/>
</dbReference>
<dbReference type="InterPro" id="IPR051532">
    <property type="entry name" value="Ester_Hydrolysis_Enzymes"/>
</dbReference>
<accession>A0A7R9KL50</accession>
<gene>
    <name evidence="3" type="ORF">OSB1V03_LOCUS4402</name>
</gene>
<evidence type="ECO:0000256" key="1">
    <source>
        <dbReference type="SAM" id="SignalP"/>
    </source>
</evidence>
<dbReference type="EMBL" id="CAJPIZ010001999">
    <property type="protein sequence ID" value="CAG2104385.1"/>
    <property type="molecule type" value="Genomic_DNA"/>
</dbReference>
<dbReference type="InterPro" id="IPR013830">
    <property type="entry name" value="SGNH_hydro"/>
</dbReference>